<evidence type="ECO:0000256" key="2">
    <source>
        <dbReference type="SAM" id="SignalP"/>
    </source>
</evidence>
<protein>
    <submittedName>
        <fullName evidence="4">Dynein heavy chain domain-containing protein 1-like</fullName>
    </submittedName>
</protein>
<keyword evidence="3" id="KW-1185">Reference proteome</keyword>
<dbReference type="GO" id="GO:0030286">
    <property type="term" value="C:dynein complex"/>
    <property type="evidence" value="ECO:0007669"/>
    <property type="project" value="InterPro"/>
</dbReference>
<keyword evidence="2" id="KW-0732">Signal</keyword>
<dbReference type="GO" id="GO:0007018">
    <property type="term" value="P:microtubule-based movement"/>
    <property type="evidence" value="ECO:0007669"/>
    <property type="project" value="InterPro"/>
</dbReference>
<dbReference type="Proteomes" id="UP000504617">
    <property type="component" value="Unplaced"/>
</dbReference>
<accession>A0A6I9YJE8</accession>
<dbReference type="AlphaFoldDB" id="A0A6I9YJE8"/>
<gene>
    <name evidence="4" type="primary">LOC106550859</name>
</gene>
<dbReference type="GeneID" id="106550859"/>
<feature type="signal peptide" evidence="2">
    <location>
        <begin position="1"/>
        <end position="17"/>
    </location>
</feature>
<dbReference type="GO" id="GO:0045505">
    <property type="term" value="F:dynein intermediate chain binding"/>
    <property type="evidence" value="ECO:0007669"/>
    <property type="project" value="InterPro"/>
</dbReference>
<evidence type="ECO:0000313" key="4">
    <source>
        <dbReference type="RefSeq" id="XP_013924316.1"/>
    </source>
</evidence>
<dbReference type="OrthoDB" id="5986589at2759"/>
<dbReference type="PANTHER" id="PTHR45703:SF36">
    <property type="entry name" value="DYNEIN HEAVY CHAIN, CYTOPLASMIC"/>
    <property type="match status" value="1"/>
</dbReference>
<dbReference type="PANTHER" id="PTHR45703">
    <property type="entry name" value="DYNEIN HEAVY CHAIN"/>
    <property type="match status" value="1"/>
</dbReference>
<reference evidence="4" key="1">
    <citation type="submission" date="2025-08" db="UniProtKB">
        <authorList>
            <consortium name="RefSeq"/>
        </authorList>
    </citation>
    <scope>IDENTIFICATION</scope>
</reference>
<evidence type="ECO:0000256" key="1">
    <source>
        <dbReference type="SAM" id="MobiDB-lite"/>
    </source>
</evidence>
<dbReference type="GO" id="GO:0051959">
    <property type="term" value="F:dynein light intermediate chain binding"/>
    <property type="evidence" value="ECO:0007669"/>
    <property type="project" value="InterPro"/>
</dbReference>
<feature type="compositionally biased region" description="Low complexity" evidence="1">
    <location>
        <begin position="397"/>
        <end position="407"/>
    </location>
</feature>
<feature type="chain" id="PRO_5026935364" evidence="2">
    <location>
        <begin position="18"/>
        <end position="646"/>
    </location>
</feature>
<organism evidence="3 4">
    <name type="scientific">Thamnophis sirtalis</name>
    <dbReference type="NCBI Taxonomy" id="35019"/>
    <lineage>
        <taxon>Eukaryota</taxon>
        <taxon>Metazoa</taxon>
        <taxon>Chordata</taxon>
        <taxon>Craniata</taxon>
        <taxon>Vertebrata</taxon>
        <taxon>Euteleostomi</taxon>
        <taxon>Lepidosauria</taxon>
        <taxon>Squamata</taxon>
        <taxon>Bifurcata</taxon>
        <taxon>Unidentata</taxon>
        <taxon>Episquamata</taxon>
        <taxon>Toxicofera</taxon>
        <taxon>Serpentes</taxon>
        <taxon>Colubroidea</taxon>
        <taxon>Colubridae</taxon>
        <taxon>Natricinae</taxon>
        <taxon>Thamnophis</taxon>
    </lineage>
</organism>
<dbReference type="InterPro" id="IPR026983">
    <property type="entry name" value="DHC"/>
</dbReference>
<feature type="region of interest" description="Disordered" evidence="1">
    <location>
        <begin position="374"/>
        <end position="407"/>
    </location>
</feature>
<sequence>MLPLALAAALPVDFACAARPSLESAEVASPAPAPGLPVAAPPADRQAPMSGFQVAEVLSGRYHAGEIRFFYLNTAPNRHFRPYDLVTVPGYLIKPQHYVFSPFGVLCVHPEEGSVALSLGDWHREARLWQLMQHIPFFRLFLVRKAFTRWCVNVKYLQYLKLREKLNFQLLQAVPHFGAALLHISRLLQELQSVHWLPTGASRCYNFIELKRSLAQMNSNADGFLHRFLALCTSILELVRDDTYKMVHGLQTEVQGYRLYITKESPYQQRLEFERLQCRLREAESWLQMLGTLAMLVNFLICQTLISVMHQEASSFVNFTMQADGSTQKAVLRVQLVFSADNQLVVFPSSGELEDCLLGALQTMVETVLETTRVKSEKAEAQAGPRTPETERPPSQAAGDVAPAAPGDDQISRLREQLQQMSLTVLCSDKAQLVHRLDLKACSGLQVVGHRLRAEYPLMSREQLETDLHTDSIIQAAMAKLQDLFMAGLAETQLLCREYSWLGHIYQYVHSWSDGQLESMKGLPAEEYVNQILKLRTWAVQVQKVPLVVITFNRFFLVDCSGILQDILPLLASIDEDILALLLSEITERSAQFITELASVLQLYMNVGTDIFTIAKCSQKTSKWRFLSVDDYWMYLAGFIFLQTAP</sequence>
<dbReference type="RefSeq" id="XP_013924316.1">
    <property type="nucleotide sequence ID" value="XM_014068841.1"/>
</dbReference>
<evidence type="ECO:0000313" key="3">
    <source>
        <dbReference type="Proteomes" id="UP000504617"/>
    </source>
</evidence>
<name>A0A6I9YJE8_9SAUR</name>
<dbReference type="KEGG" id="tsr:106550859"/>
<proteinExistence type="predicted"/>